<dbReference type="Proteomes" id="UP001054945">
    <property type="component" value="Unassembled WGS sequence"/>
</dbReference>
<sequence>MKKTLYFIPLNSIFPTLSECINQYHTGWLYFFVSIQTPPTLIHPEVMITVQTTFVTWNEGVLLYFPLPLLRLETRMDGPHMSHPAD</sequence>
<comment type="caution">
    <text evidence="1">The sequence shown here is derived from an EMBL/GenBank/DDBJ whole genome shotgun (WGS) entry which is preliminary data.</text>
</comment>
<name>A0AAV4XNB9_CAEEX</name>
<dbReference type="AlphaFoldDB" id="A0AAV4XNB9"/>
<accession>A0AAV4XNB9</accession>
<keyword evidence="2" id="KW-1185">Reference proteome</keyword>
<organism evidence="1 2">
    <name type="scientific">Caerostris extrusa</name>
    <name type="common">Bark spider</name>
    <name type="synonym">Caerostris bankana</name>
    <dbReference type="NCBI Taxonomy" id="172846"/>
    <lineage>
        <taxon>Eukaryota</taxon>
        <taxon>Metazoa</taxon>
        <taxon>Ecdysozoa</taxon>
        <taxon>Arthropoda</taxon>
        <taxon>Chelicerata</taxon>
        <taxon>Arachnida</taxon>
        <taxon>Araneae</taxon>
        <taxon>Araneomorphae</taxon>
        <taxon>Entelegynae</taxon>
        <taxon>Araneoidea</taxon>
        <taxon>Araneidae</taxon>
        <taxon>Caerostris</taxon>
    </lineage>
</organism>
<protein>
    <submittedName>
        <fullName evidence="1">Uncharacterized protein</fullName>
    </submittedName>
</protein>
<reference evidence="1 2" key="1">
    <citation type="submission" date="2021-06" db="EMBL/GenBank/DDBJ databases">
        <title>Caerostris extrusa draft genome.</title>
        <authorList>
            <person name="Kono N."/>
            <person name="Arakawa K."/>
        </authorList>
    </citation>
    <scope>NUCLEOTIDE SEQUENCE [LARGE SCALE GENOMIC DNA]</scope>
</reference>
<evidence type="ECO:0000313" key="1">
    <source>
        <dbReference type="EMBL" id="GIY96637.1"/>
    </source>
</evidence>
<gene>
    <name evidence="1" type="ORF">CEXT_519361</name>
</gene>
<proteinExistence type="predicted"/>
<dbReference type="EMBL" id="BPLR01000685">
    <property type="protein sequence ID" value="GIY96637.1"/>
    <property type="molecule type" value="Genomic_DNA"/>
</dbReference>
<evidence type="ECO:0000313" key="2">
    <source>
        <dbReference type="Proteomes" id="UP001054945"/>
    </source>
</evidence>